<evidence type="ECO:0000259" key="2">
    <source>
        <dbReference type="PROSITE" id="PS51729"/>
    </source>
</evidence>
<evidence type="ECO:0000313" key="3">
    <source>
        <dbReference type="EMBL" id="MPL56728.1"/>
    </source>
</evidence>
<protein>
    <submittedName>
        <fullName evidence="3">Uncharacterized protein</fullName>
    </submittedName>
</protein>
<dbReference type="Pfam" id="PF14542">
    <property type="entry name" value="Acetyltransf_CG"/>
    <property type="match status" value="1"/>
</dbReference>
<proteinExistence type="predicted"/>
<reference evidence="3" key="1">
    <citation type="submission" date="2019-08" db="EMBL/GenBank/DDBJ databases">
        <authorList>
            <person name="Kucharzyk K."/>
            <person name="Murdoch R.W."/>
            <person name="Higgins S."/>
            <person name="Loffler F."/>
        </authorList>
    </citation>
    <scope>NUCLEOTIDE SEQUENCE</scope>
</reference>
<evidence type="ECO:0000259" key="1">
    <source>
        <dbReference type="PROSITE" id="PS51186"/>
    </source>
</evidence>
<accession>A0A644SPZ4</accession>
<feature type="domain" description="N-acetyltransferase" evidence="2">
    <location>
        <begin position="6"/>
        <end position="93"/>
    </location>
</feature>
<dbReference type="PROSITE" id="PS51729">
    <property type="entry name" value="GNAT_YJDJ"/>
    <property type="match status" value="1"/>
</dbReference>
<dbReference type="SUPFAM" id="SSF55729">
    <property type="entry name" value="Acyl-CoA N-acyltransferases (Nat)"/>
    <property type="match status" value="1"/>
</dbReference>
<dbReference type="InterPro" id="IPR000182">
    <property type="entry name" value="GNAT_dom"/>
</dbReference>
<sequence>MEIQHEDNGKKGVFFIEENGEIIAEMTYVWSGEDKIIIDHTEVSEKLGGKGIGKQLVHKAVEMAREKHIKILPLCPFAKRVFDKTEEYKDVLF</sequence>
<dbReference type="PANTHER" id="PTHR31435">
    <property type="entry name" value="PROTEIN NATD1"/>
    <property type="match status" value="1"/>
</dbReference>
<gene>
    <name evidence="3" type="primary">yjdJ_1</name>
    <name evidence="3" type="ORF">SDC9_02217</name>
</gene>
<dbReference type="GO" id="GO:0016747">
    <property type="term" value="F:acyltransferase activity, transferring groups other than amino-acyl groups"/>
    <property type="evidence" value="ECO:0007669"/>
    <property type="project" value="InterPro"/>
</dbReference>
<name>A0A644SPZ4_9ZZZZ</name>
<dbReference type="CDD" id="cd04301">
    <property type="entry name" value="NAT_SF"/>
    <property type="match status" value="1"/>
</dbReference>
<dbReference type="InterPro" id="IPR045057">
    <property type="entry name" value="Gcn5-rel_NAT"/>
</dbReference>
<dbReference type="PANTHER" id="PTHR31435:SF10">
    <property type="entry name" value="BSR4717 PROTEIN"/>
    <property type="match status" value="1"/>
</dbReference>
<dbReference type="InterPro" id="IPR016181">
    <property type="entry name" value="Acyl_CoA_acyltransferase"/>
</dbReference>
<organism evidence="3">
    <name type="scientific">bioreactor metagenome</name>
    <dbReference type="NCBI Taxonomy" id="1076179"/>
    <lineage>
        <taxon>unclassified sequences</taxon>
        <taxon>metagenomes</taxon>
        <taxon>ecological metagenomes</taxon>
    </lineage>
</organism>
<dbReference type="InterPro" id="IPR031165">
    <property type="entry name" value="GNAT_YJDJ"/>
</dbReference>
<dbReference type="EMBL" id="VSSQ01000003">
    <property type="protein sequence ID" value="MPL56728.1"/>
    <property type="molecule type" value="Genomic_DNA"/>
</dbReference>
<dbReference type="PROSITE" id="PS51186">
    <property type="entry name" value="GNAT"/>
    <property type="match status" value="1"/>
</dbReference>
<dbReference type="AlphaFoldDB" id="A0A644SPZ4"/>
<dbReference type="Gene3D" id="3.40.630.30">
    <property type="match status" value="1"/>
</dbReference>
<comment type="caution">
    <text evidence="3">The sequence shown here is derived from an EMBL/GenBank/DDBJ whole genome shotgun (WGS) entry which is preliminary data.</text>
</comment>
<feature type="domain" description="N-acetyltransferase" evidence="1">
    <location>
        <begin position="1"/>
        <end position="93"/>
    </location>
</feature>